<dbReference type="PANTHER" id="PTHR30055">
    <property type="entry name" value="HTH-TYPE TRANSCRIPTIONAL REGULATOR RUTR"/>
    <property type="match status" value="1"/>
</dbReference>
<dbReference type="Pfam" id="PF16859">
    <property type="entry name" value="TetR_C_11"/>
    <property type="match status" value="1"/>
</dbReference>
<dbReference type="STRING" id="2055.BCM27_03520"/>
<feature type="domain" description="HTH tetR-type" evidence="6">
    <location>
        <begin position="27"/>
        <end position="87"/>
    </location>
</feature>
<evidence type="ECO:0000313" key="8">
    <source>
        <dbReference type="Proteomes" id="UP000234662"/>
    </source>
</evidence>
<evidence type="ECO:0000256" key="1">
    <source>
        <dbReference type="ARBA" id="ARBA00023015"/>
    </source>
</evidence>
<dbReference type="AlphaFoldDB" id="A0A2I1R1C0"/>
<evidence type="ECO:0000313" key="7">
    <source>
        <dbReference type="EMBL" id="PKZ62891.1"/>
    </source>
</evidence>
<proteinExistence type="predicted"/>
<dbReference type="EMBL" id="PKJC01000040">
    <property type="protein sequence ID" value="PKZ62891.1"/>
    <property type="molecule type" value="Genomic_DNA"/>
</dbReference>
<keyword evidence="2 4" id="KW-0238">DNA-binding</keyword>
<dbReference type="InterPro" id="IPR011075">
    <property type="entry name" value="TetR_C"/>
</dbReference>
<dbReference type="InterPro" id="IPR001647">
    <property type="entry name" value="HTH_TetR"/>
</dbReference>
<dbReference type="PROSITE" id="PS50977">
    <property type="entry name" value="HTH_TETR_2"/>
    <property type="match status" value="1"/>
</dbReference>
<accession>A0A2I1R1C0</accession>
<dbReference type="InterPro" id="IPR036271">
    <property type="entry name" value="Tet_transcr_reg_TetR-rel_C_sf"/>
</dbReference>
<feature type="region of interest" description="Disordered" evidence="5">
    <location>
        <begin position="1"/>
        <end position="28"/>
    </location>
</feature>
<keyword evidence="3" id="KW-0804">Transcription</keyword>
<evidence type="ECO:0000256" key="2">
    <source>
        <dbReference type="ARBA" id="ARBA00023125"/>
    </source>
</evidence>
<dbReference type="InterPro" id="IPR009057">
    <property type="entry name" value="Homeodomain-like_sf"/>
</dbReference>
<dbReference type="Proteomes" id="UP000234662">
    <property type="component" value="Unassembled WGS sequence"/>
</dbReference>
<dbReference type="Gene3D" id="1.10.10.60">
    <property type="entry name" value="Homeodomain-like"/>
    <property type="match status" value="1"/>
</dbReference>
<organism evidence="7 8">
    <name type="scientific">Gordonia terrae</name>
    <dbReference type="NCBI Taxonomy" id="2055"/>
    <lineage>
        <taxon>Bacteria</taxon>
        <taxon>Bacillati</taxon>
        <taxon>Actinomycetota</taxon>
        <taxon>Actinomycetes</taxon>
        <taxon>Mycobacteriales</taxon>
        <taxon>Gordoniaceae</taxon>
        <taxon>Gordonia</taxon>
    </lineage>
</organism>
<dbReference type="GO" id="GO:0003700">
    <property type="term" value="F:DNA-binding transcription factor activity"/>
    <property type="evidence" value="ECO:0007669"/>
    <property type="project" value="TreeGrafter"/>
</dbReference>
<evidence type="ECO:0000256" key="3">
    <source>
        <dbReference type="ARBA" id="ARBA00023163"/>
    </source>
</evidence>
<gene>
    <name evidence="7" type="ORF">CYJ73_24755</name>
</gene>
<keyword evidence="1" id="KW-0805">Transcription regulation</keyword>
<dbReference type="InterPro" id="IPR050109">
    <property type="entry name" value="HTH-type_TetR-like_transc_reg"/>
</dbReference>
<protein>
    <submittedName>
        <fullName evidence="7">TetR family transcriptional regulator</fullName>
    </submittedName>
</protein>
<dbReference type="PANTHER" id="PTHR30055:SF148">
    <property type="entry name" value="TETR-FAMILY TRANSCRIPTIONAL REGULATOR"/>
    <property type="match status" value="1"/>
</dbReference>
<dbReference type="SUPFAM" id="SSF46689">
    <property type="entry name" value="Homeodomain-like"/>
    <property type="match status" value="1"/>
</dbReference>
<dbReference type="Pfam" id="PF00440">
    <property type="entry name" value="TetR_N"/>
    <property type="match status" value="1"/>
</dbReference>
<evidence type="ECO:0000256" key="4">
    <source>
        <dbReference type="PROSITE-ProRule" id="PRU00335"/>
    </source>
</evidence>
<feature type="compositionally biased region" description="Low complexity" evidence="5">
    <location>
        <begin position="10"/>
        <end position="28"/>
    </location>
</feature>
<sequence>MTTARTSDKPTPGGPAAPTRRPGGRSARVQSAVYTAVGQLVGAGRRETMTIPEVAELAGVNPTSIYRRWRSIDALLGEVAVAALTQGEPLPDTGTLAGDLAEWAQIIAADIARPKRRAYLRAMVAAREDIVEVCPCWEIRREHAEQMIARAQERGEPTPSVRQVLDHVIAPLYHHAVFGLALDADHASDLVGDVLSMIGVAPRR</sequence>
<dbReference type="RefSeq" id="WP_101823031.1">
    <property type="nucleotide sequence ID" value="NZ_PKJC01000040.1"/>
</dbReference>
<feature type="DNA-binding region" description="H-T-H motif" evidence="4">
    <location>
        <begin position="50"/>
        <end position="69"/>
    </location>
</feature>
<name>A0A2I1R1C0_9ACTN</name>
<evidence type="ECO:0000256" key="5">
    <source>
        <dbReference type="SAM" id="MobiDB-lite"/>
    </source>
</evidence>
<reference evidence="7 8" key="1">
    <citation type="submission" date="2017-12" db="EMBL/GenBank/DDBJ databases">
        <title>Phylogenetic diversity of female urinary microbiome.</title>
        <authorList>
            <person name="Thomas-White K."/>
            <person name="Wolfe A.J."/>
        </authorList>
    </citation>
    <scope>NUCLEOTIDE SEQUENCE [LARGE SCALE GENOMIC DNA]</scope>
    <source>
        <strain evidence="7 8">UMB0777</strain>
    </source>
</reference>
<dbReference type="GO" id="GO:0000976">
    <property type="term" value="F:transcription cis-regulatory region binding"/>
    <property type="evidence" value="ECO:0007669"/>
    <property type="project" value="TreeGrafter"/>
</dbReference>
<dbReference type="Gene3D" id="1.10.357.10">
    <property type="entry name" value="Tetracycline Repressor, domain 2"/>
    <property type="match status" value="1"/>
</dbReference>
<comment type="caution">
    <text evidence="7">The sequence shown here is derived from an EMBL/GenBank/DDBJ whole genome shotgun (WGS) entry which is preliminary data.</text>
</comment>
<evidence type="ECO:0000259" key="6">
    <source>
        <dbReference type="PROSITE" id="PS50977"/>
    </source>
</evidence>
<dbReference type="SUPFAM" id="SSF48498">
    <property type="entry name" value="Tetracyclin repressor-like, C-terminal domain"/>
    <property type="match status" value="1"/>
</dbReference>